<gene>
    <name evidence="4" type="ORF">ATSB10_24870</name>
</gene>
<dbReference type="AlphaFoldDB" id="A0A160N241"/>
<dbReference type="InterPro" id="IPR008816">
    <property type="entry name" value="Gly_zipper_2TM_dom"/>
</dbReference>
<dbReference type="PATRIC" id="fig|445710.3.peg.2482"/>
<dbReference type="PANTHER" id="PTHR35603">
    <property type="match status" value="1"/>
</dbReference>
<accession>A0A160N241</accession>
<sequence length="129" mass="13869">MHSDLVTHEEFAMPTIHRLLLSVLAGSLLSGISPVHAQDHHHHEGRHQVCENVRVKNTPKDRHQIAGTAIGAVAGGLLGHQVGGGKGKTLATIGGAVAGGYAGKKVQEHHQDEHAGTHIERRCHWVDHR</sequence>
<dbReference type="GO" id="GO:0019867">
    <property type="term" value="C:outer membrane"/>
    <property type="evidence" value="ECO:0007669"/>
    <property type="project" value="InterPro"/>
</dbReference>
<keyword evidence="2" id="KW-0472">Membrane</keyword>
<organism evidence="4 5">
    <name type="scientific">Dyella thiooxydans</name>
    <dbReference type="NCBI Taxonomy" id="445710"/>
    <lineage>
        <taxon>Bacteria</taxon>
        <taxon>Pseudomonadati</taxon>
        <taxon>Pseudomonadota</taxon>
        <taxon>Gammaproteobacteria</taxon>
        <taxon>Lysobacterales</taxon>
        <taxon>Rhodanobacteraceae</taxon>
        <taxon>Dyella</taxon>
    </lineage>
</organism>
<name>A0A160N241_9GAMM</name>
<evidence type="ECO:0000313" key="5">
    <source>
        <dbReference type="Proteomes" id="UP000077255"/>
    </source>
</evidence>
<feature type="domain" description="Glycine zipper 2TM" evidence="3">
    <location>
        <begin position="66"/>
        <end position="106"/>
    </location>
</feature>
<evidence type="ECO:0000256" key="1">
    <source>
        <dbReference type="ARBA" id="ARBA00004370"/>
    </source>
</evidence>
<keyword evidence="5" id="KW-1185">Reference proteome</keyword>
<proteinExistence type="predicted"/>
<dbReference type="PANTHER" id="PTHR35603:SF2">
    <property type="entry name" value="OUTER MEMBRANE LIPOPROTEIN"/>
    <property type="match status" value="1"/>
</dbReference>
<comment type="subcellular location">
    <subcellularLocation>
        <location evidence="1">Membrane</location>
    </subcellularLocation>
</comment>
<dbReference type="STRING" id="445710.ATSB10_24870"/>
<protein>
    <recommendedName>
        <fullName evidence="3">Glycine zipper 2TM domain-containing protein</fullName>
    </recommendedName>
</protein>
<reference evidence="4 5" key="1">
    <citation type="submission" date="2016-02" db="EMBL/GenBank/DDBJ databases">
        <title>Complete genome sequencing and analysis of ATSB10, Dyella thiooxydans isolated from rhizosphere soil of sunflower (Helianthus annuus L.).</title>
        <authorList>
            <person name="Lee Y."/>
            <person name="Hwangbo K."/>
            <person name="Chung H."/>
            <person name="Yoo J."/>
            <person name="Kim K.Y."/>
            <person name="Sa T.M."/>
            <person name="Um Y."/>
            <person name="Madhaiyan M."/>
        </authorList>
    </citation>
    <scope>NUCLEOTIDE SEQUENCE [LARGE SCALE GENOMIC DNA]</scope>
    <source>
        <strain evidence="4 5">ATSB10</strain>
    </source>
</reference>
<evidence type="ECO:0000256" key="2">
    <source>
        <dbReference type="ARBA" id="ARBA00023136"/>
    </source>
</evidence>
<evidence type="ECO:0000313" key="4">
    <source>
        <dbReference type="EMBL" id="AND69941.1"/>
    </source>
</evidence>
<dbReference type="Pfam" id="PF05433">
    <property type="entry name" value="Rick_17kDa_Anti"/>
    <property type="match status" value="1"/>
</dbReference>
<evidence type="ECO:0000259" key="3">
    <source>
        <dbReference type="Pfam" id="PF05433"/>
    </source>
</evidence>
<dbReference type="InterPro" id="IPR051407">
    <property type="entry name" value="Bact_OM_lipoprot/Surf_antigen"/>
</dbReference>
<dbReference type="EMBL" id="CP014841">
    <property type="protein sequence ID" value="AND69941.1"/>
    <property type="molecule type" value="Genomic_DNA"/>
</dbReference>
<dbReference type="KEGG" id="dtx:ATSB10_24870"/>
<dbReference type="Proteomes" id="UP000077255">
    <property type="component" value="Chromosome"/>
</dbReference>